<accession>A0AAW0G834</accession>
<keyword evidence="1" id="KW-0732">Signal</keyword>
<reference evidence="2 3" key="1">
    <citation type="submission" date="2022-09" db="EMBL/GenBank/DDBJ databases">
        <authorList>
            <person name="Palmer J.M."/>
        </authorList>
    </citation>
    <scope>NUCLEOTIDE SEQUENCE [LARGE SCALE GENOMIC DNA]</scope>
    <source>
        <strain evidence="2 3">DSM 7382</strain>
    </source>
</reference>
<dbReference type="InterPro" id="IPR039254">
    <property type="entry name" value="Rds1"/>
</dbReference>
<feature type="signal peptide" evidence="1">
    <location>
        <begin position="1"/>
        <end position="16"/>
    </location>
</feature>
<protein>
    <submittedName>
        <fullName evidence="2">Uncharacterized protein</fullName>
    </submittedName>
</protein>
<dbReference type="PANTHER" id="PTHR38705">
    <property type="entry name" value="PROTEIN RDS1"/>
    <property type="match status" value="1"/>
</dbReference>
<evidence type="ECO:0000313" key="2">
    <source>
        <dbReference type="EMBL" id="KAK7685165.1"/>
    </source>
</evidence>
<dbReference type="EMBL" id="JASBNA010000021">
    <property type="protein sequence ID" value="KAK7685165.1"/>
    <property type="molecule type" value="Genomic_DNA"/>
</dbReference>
<dbReference type="PANTHER" id="PTHR38705:SF1">
    <property type="entry name" value="PROTEIN RDS1"/>
    <property type="match status" value="1"/>
</dbReference>
<dbReference type="AlphaFoldDB" id="A0AAW0G834"/>
<proteinExistence type="predicted"/>
<keyword evidence="3" id="KW-1185">Reference proteome</keyword>
<sequence>MPFWFIPAITQSMAWSLQAPFLASCPSENPVVDWQIFPQLNATTIINSNGSTPEPAISTIGPSLSQPGQSLNLTWDNSGLSAGPNSTYNASSMAGEPKFAAWISQLNVTYTPLTNFSGNSALTIQPSGNVFQDILGNDTTPLINGTIFLLLTDDKPYVTPYNLSQLESHIVAGPVLYTVG</sequence>
<name>A0AAW0G834_9APHY</name>
<feature type="chain" id="PRO_5043452063" evidence="1">
    <location>
        <begin position="17"/>
        <end position="180"/>
    </location>
</feature>
<organism evidence="2 3">
    <name type="scientific">Cerrena zonata</name>
    <dbReference type="NCBI Taxonomy" id="2478898"/>
    <lineage>
        <taxon>Eukaryota</taxon>
        <taxon>Fungi</taxon>
        <taxon>Dikarya</taxon>
        <taxon>Basidiomycota</taxon>
        <taxon>Agaricomycotina</taxon>
        <taxon>Agaricomycetes</taxon>
        <taxon>Polyporales</taxon>
        <taxon>Cerrenaceae</taxon>
        <taxon>Cerrena</taxon>
    </lineage>
</organism>
<dbReference type="Proteomes" id="UP001385951">
    <property type="component" value="Unassembled WGS sequence"/>
</dbReference>
<comment type="caution">
    <text evidence="2">The sequence shown here is derived from an EMBL/GenBank/DDBJ whole genome shotgun (WGS) entry which is preliminary data.</text>
</comment>
<gene>
    <name evidence="2" type="ORF">QCA50_011528</name>
</gene>
<evidence type="ECO:0000256" key="1">
    <source>
        <dbReference type="SAM" id="SignalP"/>
    </source>
</evidence>
<evidence type="ECO:0000313" key="3">
    <source>
        <dbReference type="Proteomes" id="UP001385951"/>
    </source>
</evidence>